<accession>A0ABQ3CXF7</accession>
<proteinExistence type="predicted"/>
<keyword evidence="1" id="KW-1133">Transmembrane helix</keyword>
<reference evidence="3" key="1">
    <citation type="journal article" date="2019" name="Int. J. Syst. Evol. Microbiol.">
        <title>The Global Catalogue of Microorganisms (GCM) 10K type strain sequencing project: providing services to taxonomists for standard genome sequencing and annotation.</title>
        <authorList>
            <consortium name="The Broad Institute Genomics Platform"/>
            <consortium name="The Broad Institute Genome Sequencing Center for Infectious Disease"/>
            <person name="Wu L."/>
            <person name="Ma J."/>
        </authorList>
    </citation>
    <scope>NUCLEOTIDE SEQUENCE [LARGE SCALE GENOMIC DNA]</scope>
    <source>
        <strain evidence="3">KCTC 32465</strain>
    </source>
</reference>
<dbReference type="EMBL" id="BMZF01000001">
    <property type="protein sequence ID" value="GHA43160.1"/>
    <property type="molecule type" value="Genomic_DNA"/>
</dbReference>
<keyword evidence="1" id="KW-0472">Membrane</keyword>
<comment type="caution">
    <text evidence="2">The sequence shown here is derived from an EMBL/GenBank/DDBJ whole genome shotgun (WGS) entry which is preliminary data.</text>
</comment>
<feature type="transmembrane region" description="Helical" evidence="1">
    <location>
        <begin position="6"/>
        <end position="24"/>
    </location>
</feature>
<evidence type="ECO:0000313" key="2">
    <source>
        <dbReference type="EMBL" id="GHA43160.1"/>
    </source>
</evidence>
<gene>
    <name evidence="2" type="ORF">GCM10008927_04720</name>
</gene>
<dbReference type="Proteomes" id="UP000634455">
    <property type="component" value="Unassembled WGS sequence"/>
</dbReference>
<keyword evidence="3" id="KW-1185">Reference proteome</keyword>
<sequence length="59" mass="6650">MISHHKVWIIILAIVTVMIDRGHIIGHKNAMTLGICEKLRILSGNNKETDMSQPDPIVF</sequence>
<keyword evidence="1" id="KW-0812">Transmembrane</keyword>
<organism evidence="2 3">
    <name type="scientific">Paramylibacter ulvae</name>
    <dbReference type="NCBI Taxonomy" id="1651968"/>
    <lineage>
        <taxon>Bacteria</taxon>
        <taxon>Pseudomonadati</taxon>
        <taxon>Pseudomonadota</taxon>
        <taxon>Alphaproteobacteria</taxon>
        <taxon>Rhodobacterales</taxon>
        <taxon>Paracoccaceae</taxon>
        <taxon>Paramylibacter</taxon>
    </lineage>
</organism>
<evidence type="ECO:0000313" key="3">
    <source>
        <dbReference type="Proteomes" id="UP000634455"/>
    </source>
</evidence>
<protein>
    <submittedName>
        <fullName evidence="2">Uncharacterized protein</fullName>
    </submittedName>
</protein>
<evidence type="ECO:0000256" key="1">
    <source>
        <dbReference type="SAM" id="Phobius"/>
    </source>
</evidence>
<name>A0ABQ3CXF7_9RHOB</name>